<organism evidence="3 4">
    <name type="scientific">Aeribacillus alveayuensis</name>
    <dbReference type="NCBI Taxonomy" id="279215"/>
    <lineage>
        <taxon>Bacteria</taxon>
        <taxon>Bacillati</taxon>
        <taxon>Bacillota</taxon>
        <taxon>Bacilli</taxon>
        <taxon>Bacillales</taxon>
        <taxon>Bacillaceae</taxon>
        <taxon>Aeribacillus</taxon>
    </lineage>
</organism>
<evidence type="ECO:0000313" key="4">
    <source>
        <dbReference type="Proteomes" id="UP001225646"/>
    </source>
</evidence>
<dbReference type="InterPro" id="IPR009996">
    <property type="entry name" value="YycH"/>
</dbReference>
<name>A0ABT9VQP0_9BACI</name>
<dbReference type="RefSeq" id="WP_419152427.1">
    <property type="nucleotide sequence ID" value="NZ_JAUSTR010000012.1"/>
</dbReference>
<keyword evidence="1" id="KW-0812">Transmembrane</keyword>
<evidence type="ECO:0000313" key="3">
    <source>
        <dbReference type="EMBL" id="MDQ0163289.1"/>
    </source>
</evidence>
<dbReference type="Gene3D" id="3.30.310.160">
    <property type="entry name" value="YycH protein, domain 2"/>
    <property type="match status" value="1"/>
</dbReference>
<dbReference type="Gene3D" id="3.10.450.310">
    <property type="match status" value="1"/>
</dbReference>
<keyword evidence="1" id="KW-1133">Transmembrane helix</keyword>
<evidence type="ECO:0000259" key="2">
    <source>
        <dbReference type="Pfam" id="PF07435"/>
    </source>
</evidence>
<sequence>MKTETVKSIILAVLVLISIFFTWNIWTYQPNYNEIQNTKYVENNPLSNVTKKIHEVILPMQLLVHENQHYYGTYDEELISKLWEEMRKWELRRFRNISDEIKKEFGFDQWLNGQVEGDHKFICFMFSDTIPLSSLNTVTEWTEKDTYNIKFDRLYISFSKDSSNNTMYFVDVENEYVVQAEIESTLSETWKVIYDSAKNDFHRFILWNDRIYLPKDPLPIKSEKYITKFLSGERFKEVLFSNPSYVKKDVNGSEYTYTDSSRQLVINEGQGRVLYVNPTIDQSLTTEKGKLILQSIDFLNAHGGWISGYNDYKYFTTDQEQKIYYRLTVNHFPVFSFTDSHYTITSIIQSWGNNEIALYQRPLFYLDDFIQEEEMELPGADKVIAAIENDSSIDENEIKRIFPSYDIQSTTQPNIVYLHPVWCIELTNGKYQMINMKNAHLGGDDDGLE</sequence>
<reference evidence="3 4" key="1">
    <citation type="submission" date="2023-07" db="EMBL/GenBank/DDBJ databases">
        <title>Genomic Encyclopedia of Type Strains, Phase IV (KMG-IV): sequencing the most valuable type-strain genomes for metagenomic binning, comparative biology and taxonomic classification.</title>
        <authorList>
            <person name="Goeker M."/>
        </authorList>
    </citation>
    <scope>NUCLEOTIDE SEQUENCE [LARGE SCALE GENOMIC DNA]</scope>
    <source>
        <strain evidence="3 4">DSM 19092</strain>
    </source>
</reference>
<protein>
    <submittedName>
        <fullName evidence="3">Regulatory protein YycH of two-component signal transduction system YycFG</fullName>
    </submittedName>
</protein>
<dbReference type="EMBL" id="JAUSTR010000012">
    <property type="protein sequence ID" value="MDQ0163289.1"/>
    <property type="molecule type" value="Genomic_DNA"/>
</dbReference>
<proteinExistence type="predicted"/>
<dbReference type="CDD" id="cd15787">
    <property type="entry name" value="YycH_N"/>
    <property type="match status" value="1"/>
</dbReference>
<keyword evidence="1" id="KW-0472">Membrane</keyword>
<comment type="caution">
    <text evidence="3">The sequence shown here is derived from an EMBL/GenBank/DDBJ whole genome shotgun (WGS) entry which is preliminary data.</text>
</comment>
<accession>A0ABT9VQP0</accession>
<gene>
    <name evidence="3" type="ORF">J2S06_002368</name>
</gene>
<dbReference type="Pfam" id="PF07435">
    <property type="entry name" value="YycH"/>
    <property type="match status" value="1"/>
</dbReference>
<dbReference type="InterPro" id="IPR042274">
    <property type="entry name" value="YycH/YycI_2"/>
</dbReference>
<evidence type="ECO:0000256" key="1">
    <source>
        <dbReference type="SAM" id="Phobius"/>
    </source>
</evidence>
<keyword evidence="4" id="KW-1185">Reference proteome</keyword>
<dbReference type="Proteomes" id="UP001225646">
    <property type="component" value="Unassembled WGS sequence"/>
</dbReference>
<feature type="domain" description="Regulatory protein YycH" evidence="2">
    <location>
        <begin position="4"/>
        <end position="435"/>
    </location>
</feature>
<feature type="transmembrane region" description="Helical" evidence="1">
    <location>
        <begin position="9"/>
        <end position="26"/>
    </location>
</feature>